<sequence length="71" mass="7662">MAPKPRLSLFALVVCGLALVAAVVSFAKGSWPVGVLWILMAGLASNMAWYYVRRARLEQAAARANDGLSRE</sequence>
<keyword evidence="1" id="KW-0472">Membrane</keyword>
<reference evidence="2 3" key="1">
    <citation type="submission" date="2017-11" db="EMBL/GenBank/DDBJ databases">
        <title>Streptomyces carmine sp. nov., a novel actinomycete isolated from Sophora alopecuroides in Xinjiang, China.</title>
        <authorList>
            <person name="Wang Y."/>
            <person name="Luo X."/>
            <person name="Wan C."/>
            <person name="Zhang L."/>
        </authorList>
    </citation>
    <scope>NUCLEOTIDE SEQUENCE [LARGE SCALE GENOMIC DNA]</scope>
    <source>
        <strain evidence="2 3">TRM SA0054</strain>
    </source>
</reference>
<evidence type="ECO:0000256" key="1">
    <source>
        <dbReference type="SAM" id="Phobius"/>
    </source>
</evidence>
<dbReference type="EMBL" id="PGGW01000069">
    <property type="protein sequence ID" value="PJE94512.1"/>
    <property type="molecule type" value="Genomic_DNA"/>
</dbReference>
<keyword evidence="1" id="KW-1133">Transmembrane helix</keyword>
<feature type="transmembrane region" description="Helical" evidence="1">
    <location>
        <begin position="32"/>
        <end position="52"/>
    </location>
</feature>
<name>A0A2M8LRD9_9ACTN</name>
<protein>
    <submittedName>
        <fullName evidence="2">Uncharacterized protein</fullName>
    </submittedName>
</protein>
<organism evidence="2 3">
    <name type="scientific">Streptomyces carminius</name>
    <dbReference type="NCBI Taxonomy" id="2665496"/>
    <lineage>
        <taxon>Bacteria</taxon>
        <taxon>Bacillati</taxon>
        <taxon>Actinomycetota</taxon>
        <taxon>Actinomycetes</taxon>
        <taxon>Kitasatosporales</taxon>
        <taxon>Streptomycetaceae</taxon>
        <taxon>Streptomyces</taxon>
    </lineage>
</organism>
<dbReference type="RefSeq" id="WP_100205122.1">
    <property type="nucleotide sequence ID" value="NZ_PGGW01000069.1"/>
</dbReference>
<dbReference type="AlphaFoldDB" id="A0A2M8LRD9"/>
<gene>
    <name evidence="2" type="ORF">CUT44_30350</name>
</gene>
<keyword evidence="1" id="KW-0812">Transmembrane</keyword>
<dbReference type="Proteomes" id="UP000230407">
    <property type="component" value="Unassembled WGS sequence"/>
</dbReference>
<comment type="caution">
    <text evidence="2">The sequence shown here is derived from an EMBL/GenBank/DDBJ whole genome shotgun (WGS) entry which is preliminary data.</text>
</comment>
<keyword evidence="3" id="KW-1185">Reference proteome</keyword>
<proteinExistence type="predicted"/>
<accession>A0A2M8LRD9</accession>
<evidence type="ECO:0000313" key="2">
    <source>
        <dbReference type="EMBL" id="PJE94512.1"/>
    </source>
</evidence>
<evidence type="ECO:0000313" key="3">
    <source>
        <dbReference type="Proteomes" id="UP000230407"/>
    </source>
</evidence>